<dbReference type="EMBL" id="QPFP01000523">
    <property type="protein sequence ID" value="TEB09081.1"/>
    <property type="molecule type" value="Genomic_DNA"/>
</dbReference>
<name>A0A4Y7RJU9_COPMI</name>
<protein>
    <submittedName>
        <fullName evidence="2">Uncharacterized protein</fullName>
    </submittedName>
</protein>
<feature type="compositionally biased region" description="Basic and acidic residues" evidence="1">
    <location>
        <begin position="1"/>
        <end position="13"/>
    </location>
</feature>
<sequence length="368" mass="40814">MEKESARLQKDMESENAANRSLRSQVRALIHENEHLQERVEELEELLELRVGTVGSASSPGDIEVLASPLLLRSTRPVTRPELRTPSAPLDLGKIILVGVLIPHIESERTLLHPVRVPISRTQHETTTRDQTTRLCNPGKVQLSAVYLPFTIMENTGTPNHGLSLVLDSRNRTQLVWTTLPPSSSYWQRRRRGSGQGLTQVFVGLRERNASKQAHPRSVPQGRQQRDEGGRRDDPGQWAFSRRAGPWRRRGQTVRYGKPIVASATVTTHSPMRGSFPLDIDVPSHSATPVGASFDPEFFHNLRITSFDPHTQGSPISICCFGWGECSGQASLEHSFAKSCGAAACARTSAFGAASLPSMRRHRFAYPK</sequence>
<feature type="compositionally biased region" description="Basic and acidic residues" evidence="1">
    <location>
        <begin position="224"/>
        <end position="235"/>
    </location>
</feature>
<keyword evidence="3" id="KW-1185">Reference proteome</keyword>
<evidence type="ECO:0000256" key="1">
    <source>
        <dbReference type="SAM" id="MobiDB-lite"/>
    </source>
</evidence>
<comment type="caution">
    <text evidence="2">The sequence shown here is derived from an EMBL/GenBank/DDBJ whole genome shotgun (WGS) entry which is preliminary data.</text>
</comment>
<accession>A0A4Y7RJU9</accession>
<feature type="region of interest" description="Disordered" evidence="1">
    <location>
        <begin position="208"/>
        <end position="245"/>
    </location>
</feature>
<dbReference type="AlphaFoldDB" id="A0A4Y7RJU9"/>
<reference evidence="2 3" key="1">
    <citation type="journal article" date="2019" name="Nat. Ecol. Evol.">
        <title>Megaphylogeny resolves global patterns of mushroom evolution.</title>
        <authorList>
            <person name="Varga T."/>
            <person name="Krizsan K."/>
            <person name="Foldi C."/>
            <person name="Dima B."/>
            <person name="Sanchez-Garcia M."/>
            <person name="Sanchez-Ramirez S."/>
            <person name="Szollosi G.J."/>
            <person name="Szarkandi J.G."/>
            <person name="Papp V."/>
            <person name="Albert L."/>
            <person name="Andreopoulos W."/>
            <person name="Angelini C."/>
            <person name="Antonin V."/>
            <person name="Barry K.W."/>
            <person name="Bougher N.L."/>
            <person name="Buchanan P."/>
            <person name="Buyck B."/>
            <person name="Bense V."/>
            <person name="Catcheside P."/>
            <person name="Chovatia M."/>
            <person name="Cooper J."/>
            <person name="Damon W."/>
            <person name="Desjardin D."/>
            <person name="Finy P."/>
            <person name="Geml J."/>
            <person name="Haridas S."/>
            <person name="Hughes K."/>
            <person name="Justo A."/>
            <person name="Karasinski D."/>
            <person name="Kautmanova I."/>
            <person name="Kiss B."/>
            <person name="Kocsube S."/>
            <person name="Kotiranta H."/>
            <person name="LaButti K.M."/>
            <person name="Lechner B.E."/>
            <person name="Liimatainen K."/>
            <person name="Lipzen A."/>
            <person name="Lukacs Z."/>
            <person name="Mihaltcheva S."/>
            <person name="Morgado L.N."/>
            <person name="Niskanen T."/>
            <person name="Noordeloos M.E."/>
            <person name="Ohm R.A."/>
            <person name="Ortiz-Santana B."/>
            <person name="Ovrebo C."/>
            <person name="Racz N."/>
            <person name="Riley R."/>
            <person name="Savchenko A."/>
            <person name="Shiryaev A."/>
            <person name="Soop K."/>
            <person name="Spirin V."/>
            <person name="Szebenyi C."/>
            <person name="Tomsovsky M."/>
            <person name="Tulloss R.E."/>
            <person name="Uehling J."/>
            <person name="Grigoriev I.V."/>
            <person name="Vagvolgyi C."/>
            <person name="Papp T."/>
            <person name="Martin F.M."/>
            <person name="Miettinen O."/>
            <person name="Hibbett D.S."/>
            <person name="Nagy L.G."/>
        </authorList>
    </citation>
    <scope>NUCLEOTIDE SEQUENCE [LARGE SCALE GENOMIC DNA]</scope>
    <source>
        <strain evidence="2 3">FP101781</strain>
    </source>
</reference>
<organism evidence="2 3">
    <name type="scientific">Coprinellus micaceus</name>
    <name type="common">Glistening ink-cap mushroom</name>
    <name type="synonym">Coprinus micaceus</name>
    <dbReference type="NCBI Taxonomy" id="71717"/>
    <lineage>
        <taxon>Eukaryota</taxon>
        <taxon>Fungi</taxon>
        <taxon>Dikarya</taxon>
        <taxon>Basidiomycota</taxon>
        <taxon>Agaricomycotina</taxon>
        <taxon>Agaricomycetes</taxon>
        <taxon>Agaricomycetidae</taxon>
        <taxon>Agaricales</taxon>
        <taxon>Agaricineae</taxon>
        <taxon>Psathyrellaceae</taxon>
        <taxon>Coprinellus</taxon>
    </lineage>
</organism>
<evidence type="ECO:0000313" key="3">
    <source>
        <dbReference type="Proteomes" id="UP000298030"/>
    </source>
</evidence>
<gene>
    <name evidence="2" type="ORF">FA13DRAFT_1722644</name>
</gene>
<dbReference type="Proteomes" id="UP000298030">
    <property type="component" value="Unassembled WGS sequence"/>
</dbReference>
<feature type="region of interest" description="Disordered" evidence="1">
    <location>
        <begin position="1"/>
        <end position="20"/>
    </location>
</feature>
<evidence type="ECO:0000313" key="2">
    <source>
        <dbReference type="EMBL" id="TEB09081.1"/>
    </source>
</evidence>
<proteinExistence type="predicted"/>